<evidence type="ECO:0000256" key="6">
    <source>
        <dbReference type="ARBA" id="ARBA00022692"/>
    </source>
</evidence>
<evidence type="ECO:0000256" key="9">
    <source>
        <dbReference type="ARBA" id="ARBA00022989"/>
    </source>
</evidence>
<dbReference type="Pfam" id="PF02518">
    <property type="entry name" value="HATPase_c"/>
    <property type="match status" value="1"/>
</dbReference>
<keyword evidence="7" id="KW-0547">Nucleotide-binding</keyword>
<dbReference type="Gene3D" id="1.10.287.130">
    <property type="match status" value="1"/>
</dbReference>
<dbReference type="EMBL" id="JAOVZB010000002">
    <property type="protein sequence ID" value="MCV2402539.1"/>
    <property type="molecule type" value="Genomic_DNA"/>
</dbReference>
<keyword evidence="6" id="KW-0812">Transmembrane</keyword>
<dbReference type="InterPro" id="IPR035965">
    <property type="entry name" value="PAS-like_dom_sf"/>
</dbReference>
<dbReference type="Gene3D" id="3.30.450.20">
    <property type="entry name" value="PAS domain"/>
    <property type="match status" value="1"/>
</dbReference>
<organism evidence="18 19">
    <name type="scientific">Marinomonas sargassi</name>
    <dbReference type="NCBI Taxonomy" id="2984494"/>
    <lineage>
        <taxon>Bacteria</taxon>
        <taxon>Pseudomonadati</taxon>
        <taxon>Pseudomonadota</taxon>
        <taxon>Gammaproteobacteria</taxon>
        <taxon>Oceanospirillales</taxon>
        <taxon>Oceanospirillaceae</taxon>
        <taxon>Marinomonas</taxon>
    </lineage>
</organism>
<feature type="coiled-coil region" evidence="14">
    <location>
        <begin position="146"/>
        <end position="195"/>
    </location>
</feature>
<dbReference type="SUPFAM" id="SSF47226">
    <property type="entry name" value="Histidine-containing phosphotransfer domain, HPT domain"/>
    <property type="match status" value="1"/>
</dbReference>
<keyword evidence="8" id="KW-0067">ATP-binding</keyword>
<keyword evidence="10" id="KW-0902">Two-component regulatory system</keyword>
<dbReference type="Proteomes" id="UP001209713">
    <property type="component" value="Unassembled WGS sequence"/>
</dbReference>
<keyword evidence="4" id="KW-1003">Cell membrane</keyword>
<dbReference type="InterPro" id="IPR003594">
    <property type="entry name" value="HATPase_dom"/>
</dbReference>
<dbReference type="SMART" id="SM00388">
    <property type="entry name" value="HisKA"/>
    <property type="match status" value="1"/>
</dbReference>
<dbReference type="CDD" id="cd00082">
    <property type="entry name" value="HisKA"/>
    <property type="match status" value="1"/>
</dbReference>
<dbReference type="SUPFAM" id="SSF55785">
    <property type="entry name" value="PYP-like sensor domain (PAS domain)"/>
    <property type="match status" value="1"/>
</dbReference>
<dbReference type="InterPro" id="IPR036641">
    <property type="entry name" value="HPT_dom_sf"/>
</dbReference>
<dbReference type="RefSeq" id="WP_263529919.1">
    <property type="nucleotide sequence ID" value="NZ_JAOVZB010000002.1"/>
</dbReference>
<dbReference type="Gene3D" id="3.40.50.2300">
    <property type="match status" value="2"/>
</dbReference>
<evidence type="ECO:0000313" key="19">
    <source>
        <dbReference type="Proteomes" id="UP001209713"/>
    </source>
</evidence>
<dbReference type="PROSITE" id="PS50110">
    <property type="entry name" value="RESPONSE_REGULATORY"/>
    <property type="match status" value="2"/>
</dbReference>
<dbReference type="PANTHER" id="PTHR45339">
    <property type="entry name" value="HYBRID SIGNAL TRANSDUCTION HISTIDINE KINASE J"/>
    <property type="match status" value="1"/>
</dbReference>
<dbReference type="EC" id="2.7.13.3" evidence="3"/>
<comment type="catalytic activity">
    <reaction evidence="1">
        <text>ATP + protein L-histidine = ADP + protein N-phospho-L-histidine.</text>
        <dbReference type="EC" id="2.7.13.3"/>
    </reaction>
</comment>
<proteinExistence type="predicted"/>
<dbReference type="InterPro" id="IPR013656">
    <property type="entry name" value="PAS_4"/>
</dbReference>
<feature type="modified residue" description="Phosphohistidine" evidence="12">
    <location>
        <position position="787"/>
    </location>
</feature>
<evidence type="ECO:0000256" key="7">
    <source>
        <dbReference type="ARBA" id="ARBA00022741"/>
    </source>
</evidence>
<evidence type="ECO:0000259" key="17">
    <source>
        <dbReference type="PROSITE" id="PS50894"/>
    </source>
</evidence>
<dbReference type="InterPro" id="IPR004358">
    <property type="entry name" value="Sig_transdc_His_kin-like_C"/>
</dbReference>
<feature type="domain" description="Histidine kinase" evidence="15">
    <location>
        <begin position="202"/>
        <end position="422"/>
    </location>
</feature>
<dbReference type="PROSITE" id="PS50894">
    <property type="entry name" value="HPT"/>
    <property type="match status" value="1"/>
</dbReference>
<feature type="modified residue" description="4-aspartylphosphate" evidence="13">
    <location>
        <position position="636"/>
    </location>
</feature>
<dbReference type="CDD" id="cd00130">
    <property type="entry name" value="PAS"/>
    <property type="match status" value="1"/>
</dbReference>
<feature type="domain" description="Response regulatory" evidence="16">
    <location>
        <begin position="586"/>
        <end position="703"/>
    </location>
</feature>
<keyword evidence="9" id="KW-1133">Transmembrane helix</keyword>
<evidence type="ECO:0000256" key="4">
    <source>
        <dbReference type="ARBA" id="ARBA00022475"/>
    </source>
</evidence>
<evidence type="ECO:0000256" key="2">
    <source>
        <dbReference type="ARBA" id="ARBA00004651"/>
    </source>
</evidence>
<dbReference type="Pfam" id="PF08448">
    <property type="entry name" value="PAS_4"/>
    <property type="match status" value="1"/>
</dbReference>
<sequence length="926" mass="103370">MEFKEILDTHFHSKVLSECFTHLWYNSIDPMFVMVVEEDGEFSLHDCNPPSRATMGLSPDEDIHRLNIREKYGDEITDGLYATYRSAIDAKKPISIEQFVIVNEEELYVDTLLVPIFDESDKPILICGVSRDITKVKEAEVLAIEAKELAIDAKEKQQKYSSALEEVNNRLDEKVQQRTAELEQAKIALEDALEAKTSFVSRMSHEIRTPINAVIGLSYLALKTSLDNEQQDYLTKIQSSGDTLLGLVNDVLDFSKIEAGKLAIESTPFSLEKIVRTAIDLISINAQKNNIELIIDIAAELPTTALGDPLRLQQILVNLLSNAVKFTSDGTIIVQLTGEQSSQGLLLSCSVSDTGIGIAEDKISLLFSSFTQADNSITRQYGGTGLGLTITKQLCELMNGSIEVKSVLGKGTTFTANIPLSLPTSQPESSHFNNPHSKQMTALVIDKNQRSRALLSEHLLSFNLVPACVNNTNEAISLIQECVAKNSMYDVILIDSHMPKVDGIKTAENIQKAFKEYSIPTPILMGTTHNKSHVQPHLVSGLADLFIEKPISKSTLLDSLNKYFQIQTETSEKTPVTSAPNLAGFTILLVEDNPINMQVAKGYLAYTNVNIETADNGLTAFRYLQKHRDVDLILMDIQMPEMDGLTASSRIRLIDAYKNTPIIAMTAHTSQEDKNESLAAGMNDHIHKPILRDQLFAKISQYLLALTPKNTEVKRVKPVPKDYDIFNELEKINELNARKALINLQNNNALYLDITNKFWQKYQSISELDEAKAYFLDNAEALPDIIHTLKSNATYIGAYHLQFLCSEIEKTLQKKEFPFEDLCKAISGELSRILCQLSNILDKQDQATENGQQDLKSVLKRIFPLLKESSLKAESHLIALENLAQGSPYQDAITNIVKNVKALEFEYATQEAKQIIYQLESTQNNS</sequence>
<keyword evidence="5 13" id="KW-0597">Phosphoprotein</keyword>
<dbReference type="SUPFAM" id="SSF55874">
    <property type="entry name" value="ATPase domain of HSP90 chaperone/DNA topoisomerase II/histidine kinase"/>
    <property type="match status" value="1"/>
</dbReference>
<evidence type="ECO:0000256" key="3">
    <source>
        <dbReference type="ARBA" id="ARBA00012438"/>
    </source>
</evidence>
<gene>
    <name evidence="18" type="ORF">OFY17_06490</name>
</gene>
<dbReference type="InterPro" id="IPR011006">
    <property type="entry name" value="CheY-like_superfamily"/>
</dbReference>
<dbReference type="InterPro" id="IPR000014">
    <property type="entry name" value="PAS"/>
</dbReference>
<evidence type="ECO:0000256" key="12">
    <source>
        <dbReference type="PROSITE-ProRule" id="PRU00110"/>
    </source>
</evidence>
<dbReference type="Gene3D" id="3.30.565.10">
    <property type="entry name" value="Histidine kinase-like ATPase, C-terminal domain"/>
    <property type="match status" value="1"/>
</dbReference>
<evidence type="ECO:0000256" key="8">
    <source>
        <dbReference type="ARBA" id="ARBA00022840"/>
    </source>
</evidence>
<dbReference type="Pfam" id="PF00512">
    <property type="entry name" value="HisKA"/>
    <property type="match status" value="1"/>
</dbReference>
<dbReference type="InterPro" id="IPR005467">
    <property type="entry name" value="His_kinase_dom"/>
</dbReference>
<comment type="caution">
    <text evidence="18">The sequence shown here is derived from an EMBL/GenBank/DDBJ whole genome shotgun (WGS) entry which is preliminary data.</text>
</comment>
<dbReference type="InterPro" id="IPR036097">
    <property type="entry name" value="HisK_dim/P_sf"/>
</dbReference>
<dbReference type="SMART" id="SM00448">
    <property type="entry name" value="REC"/>
    <property type="match status" value="2"/>
</dbReference>
<evidence type="ECO:0000259" key="15">
    <source>
        <dbReference type="PROSITE" id="PS50109"/>
    </source>
</evidence>
<dbReference type="PRINTS" id="PR00344">
    <property type="entry name" value="BCTRLSENSOR"/>
</dbReference>
<dbReference type="CDD" id="cd16922">
    <property type="entry name" value="HATPase_EvgS-ArcB-TorS-like"/>
    <property type="match status" value="1"/>
</dbReference>
<dbReference type="SMART" id="SM00387">
    <property type="entry name" value="HATPase_c"/>
    <property type="match status" value="1"/>
</dbReference>
<evidence type="ECO:0000259" key="16">
    <source>
        <dbReference type="PROSITE" id="PS50110"/>
    </source>
</evidence>
<dbReference type="PROSITE" id="PS50109">
    <property type="entry name" value="HIS_KIN"/>
    <property type="match status" value="1"/>
</dbReference>
<dbReference type="Pfam" id="PF00072">
    <property type="entry name" value="Response_reg"/>
    <property type="match status" value="2"/>
</dbReference>
<dbReference type="SUPFAM" id="SSF52172">
    <property type="entry name" value="CheY-like"/>
    <property type="match status" value="2"/>
</dbReference>
<evidence type="ECO:0000313" key="18">
    <source>
        <dbReference type="EMBL" id="MCV2402539.1"/>
    </source>
</evidence>
<feature type="domain" description="HPt" evidence="17">
    <location>
        <begin position="747"/>
        <end position="848"/>
    </location>
</feature>
<evidence type="ECO:0000256" key="14">
    <source>
        <dbReference type="SAM" id="Coils"/>
    </source>
</evidence>
<evidence type="ECO:0000256" key="1">
    <source>
        <dbReference type="ARBA" id="ARBA00000085"/>
    </source>
</evidence>
<dbReference type="InterPro" id="IPR008207">
    <property type="entry name" value="Sig_transdc_His_kin_Hpt_dom"/>
</dbReference>
<dbReference type="Gene3D" id="1.20.120.160">
    <property type="entry name" value="HPT domain"/>
    <property type="match status" value="1"/>
</dbReference>
<evidence type="ECO:0000256" key="13">
    <source>
        <dbReference type="PROSITE-ProRule" id="PRU00169"/>
    </source>
</evidence>
<comment type="subcellular location">
    <subcellularLocation>
        <location evidence="2">Cell membrane</location>
        <topology evidence="2">Multi-pass membrane protein</topology>
    </subcellularLocation>
</comment>
<feature type="domain" description="Response regulatory" evidence="16">
    <location>
        <begin position="441"/>
        <end position="564"/>
    </location>
</feature>
<dbReference type="SUPFAM" id="SSF47384">
    <property type="entry name" value="Homodimeric domain of signal transducing histidine kinase"/>
    <property type="match status" value="1"/>
</dbReference>
<evidence type="ECO:0000256" key="11">
    <source>
        <dbReference type="ARBA" id="ARBA00023136"/>
    </source>
</evidence>
<dbReference type="InterPro" id="IPR036890">
    <property type="entry name" value="HATPase_C_sf"/>
</dbReference>
<keyword evidence="11" id="KW-0472">Membrane</keyword>
<keyword evidence="14" id="KW-0175">Coiled coil</keyword>
<dbReference type="PANTHER" id="PTHR45339:SF1">
    <property type="entry name" value="HYBRID SIGNAL TRANSDUCTION HISTIDINE KINASE J"/>
    <property type="match status" value="1"/>
</dbReference>
<feature type="modified residue" description="4-aspartylphosphate" evidence="13">
    <location>
        <position position="495"/>
    </location>
</feature>
<reference evidence="18 19" key="1">
    <citation type="submission" date="2022-10" db="EMBL/GenBank/DDBJ databases">
        <title>Marinomonas transparenta sp. nov. and Marinomonas sargassi sp. nov., isolated from marine alga (Sargassum natans (L.) Gaillon).</title>
        <authorList>
            <person name="Wang Y."/>
        </authorList>
    </citation>
    <scope>NUCLEOTIDE SEQUENCE [LARGE SCALE GENOMIC DNA]</scope>
    <source>
        <strain evidence="18 19">C2222</strain>
    </source>
</reference>
<dbReference type="CDD" id="cd17546">
    <property type="entry name" value="REC_hyHK_CKI1_RcsC-like"/>
    <property type="match status" value="1"/>
</dbReference>
<dbReference type="InterPro" id="IPR001789">
    <property type="entry name" value="Sig_transdc_resp-reg_receiver"/>
</dbReference>
<evidence type="ECO:0000256" key="10">
    <source>
        <dbReference type="ARBA" id="ARBA00023012"/>
    </source>
</evidence>
<dbReference type="InterPro" id="IPR003661">
    <property type="entry name" value="HisK_dim/P_dom"/>
</dbReference>
<evidence type="ECO:0000256" key="5">
    <source>
        <dbReference type="ARBA" id="ARBA00022553"/>
    </source>
</evidence>
<protein>
    <recommendedName>
        <fullName evidence="3">histidine kinase</fullName>
        <ecNumber evidence="3">2.7.13.3</ecNumber>
    </recommendedName>
</protein>
<keyword evidence="19" id="KW-1185">Reference proteome</keyword>
<name>A0ABT2YSB4_9GAMM</name>
<accession>A0ABT2YSB4</accession>